<proteinExistence type="predicted"/>
<gene>
    <name evidence="2" type="ORF">SAMN05421855_101248</name>
</gene>
<sequence>MTFIKKSIFIFSLLGAITASAQSFSAKVVDKKTGEAIPFATIETGENQGVITNEDGFFTLSENNERQPQDSIYISSLGYARKGVLLQHVTENTILLEPKEFEIKEVFLTNNPLDSEEIIDRVKENLDRNYSTGLSNKKVFFRQSDFKKMNKIDFGFQKSSIEELNKELMDSIALILPKTASHYTEIAGNIYGDYTTPKLHIDKAAELYDKSKDLSSEALTDRLEKIFKENIKPNSYLKIKSGFFGTKVDLEETDNESQDGKMIQIRTENPDDAPTLLTNQKERIADIYKQLFFNEDSELDFLDKSNRYTFELKDYSYIEDASVYIIEFSPKGKKDFKGVLYVTTDDFAIVRLEFDNVRPLKKFGMFGINYRRSIFKGKMLFGKDQNGKYAPRYIEIEDGSTFGIERPLKIIEKNKHVKGRRKQNELSLELNIQGASRVKYELVVFASETISQSTFNAATENTNVKATHLSSYDPTFWQDYTIMEPNKAIQAFKVIEE</sequence>
<protein>
    <submittedName>
        <fullName evidence="2">CarboxypepD_reg-like domain-containing protein</fullName>
    </submittedName>
</protein>
<dbReference type="InterPro" id="IPR008969">
    <property type="entry name" value="CarboxyPept-like_regulatory"/>
</dbReference>
<organism evidence="2 3">
    <name type="scientific">Ulvibacter litoralis</name>
    <dbReference type="NCBI Taxonomy" id="227084"/>
    <lineage>
        <taxon>Bacteria</taxon>
        <taxon>Pseudomonadati</taxon>
        <taxon>Bacteroidota</taxon>
        <taxon>Flavobacteriia</taxon>
        <taxon>Flavobacteriales</taxon>
        <taxon>Flavobacteriaceae</taxon>
        <taxon>Ulvibacter</taxon>
    </lineage>
</organism>
<feature type="signal peptide" evidence="1">
    <location>
        <begin position="1"/>
        <end position="21"/>
    </location>
</feature>
<dbReference type="SUPFAM" id="SSF49464">
    <property type="entry name" value="Carboxypeptidase regulatory domain-like"/>
    <property type="match status" value="1"/>
</dbReference>
<accession>A0A1G7C8T3</accession>
<keyword evidence="3" id="KW-1185">Reference proteome</keyword>
<name>A0A1G7C8T3_9FLAO</name>
<feature type="chain" id="PRO_5011597256" evidence="1">
    <location>
        <begin position="22"/>
        <end position="497"/>
    </location>
</feature>
<dbReference type="Proteomes" id="UP000199321">
    <property type="component" value="Unassembled WGS sequence"/>
</dbReference>
<keyword evidence="1" id="KW-0732">Signal</keyword>
<evidence type="ECO:0000313" key="3">
    <source>
        <dbReference type="Proteomes" id="UP000199321"/>
    </source>
</evidence>
<dbReference type="STRING" id="227084.SAMN05421855_101248"/>
<evidence type="ECO:0000313" key="2">
    <source>
        <dbReference type="EMBL" id="SDE35727.1"/>
    </source>
</evidence>
<dbReference type="Pfam" id="PF13715">
    <property type="entry name" value="CarbopepD_reg_2"/>
    <property type="match status" value="1"/>
</dbReference>
<reference evidence="2 3" key="1">
    <citation type="submission" date="2016-10" db="EMBL/GenBank/DDBJ databases">
        <authorList>
            <person name="de Groot N.N."/>
        </authorList>
    </citation>
    <scope>NUCLEOTIDE SEQUENCE [LARGE SCALE GENOMIC DNA]</scope>
    <source>
        <strain evidence="2 3">DSM 16195</strain>
    </source>
</reference>
<dbReference type="EMBL" id="FNBA01000001">
    <property type="protein sequence ID" value="SDE35727.1"/>
    <property type="molecule type" value="Genomic_DNA"/>
</dbReference>
<dbReference type="AlphaFoldDB" id="A0A1G7C8T3"/>
<evidence type="ECO:0000256" key="1">
    <source>
        <dbReference type="SAM" id="SignalP"/>
    </source>
</evidence>